<feature type="non-terminal residue" evidence="1">
    <location>
        <position position="1"/>
    </location>
</feature>
<reference evidence="1" key="1">
    <citation type="journal article" date="2014" name="Front. Microbiol.">
        <title>High frequency of phylogenetically diverse reductive dehalogenase-homologous genes in deep subseafloor sedimentary metagenomes.</title>
        <authorList>
            <person name="Kawai M."/>
            <person name="Futagami T."/>
            <person name="Toyoda A."/>
            <person name="Takaki Y."/>
            <person name="Nishi S."/>
            <person name="Hori S."/>
            <person name="Arai W."/>
            <person name="Tsubouchi T."/>
            <person name="Morono Y."/>
            <person name="Uchiyama I."/>
            <person name="Ito T."/>
            <person name="Fujiyama A."/>
            <person name="Inagaki F."/>
            <person name="Takami H."/>
        </authorList>
    </citation>
    <scope>NUCLEOTIDE SEQUENCE</scope>
    <source>
        <strain evidence="1">Expedition CK06-06</strain>
    </source>
</reference>
<feature type="non-terminal residue" evidence="1">
    <location>
        <position position="57"/>
    </location>
</feature>
<proteinExistence type="predicted"/>
<name>X1F660_9ZZZZ</name>
<sequence length="57" mass="6503">IDTIVVIFDKDEGEVEKYPYKLTWWAEHNRESDMAFYSTNPGNYIIGPGITHVEVGG</sequence>
<gene>
    <name evidence="1" type="ORF">S01H4_66883</name>
</gene>
<accession>X1F660</accession>
<dbReference type="EMBL" id="BART01041678">
    <property type="protein sequence ID" value="GAH28040.1"/>
    <property type="molecule type" value="Genomic_DNA"/>
</dbReference>
<dbReference type="AlphaFoldDB" id="X1F660"/>
<evidence type="ECO:0000313" key="1">
    <source>
        <dbReference type="EMBL" id="GAH28040.1"/>
    </source>
</evidence>
<comment type="caution">
    <text evidence="1">The sequence shown here is derived from an EMBL/GenBank/DDBJ whole genome shotgun (WGS) entry which is preliminary data.</text>
</comment>
<protein>
    <submittedName>
        <fullName evidence="1">Uncharacterized protein</fullName>
    </submittedName>
</protein>
<organism evidence="1">
    <name type="scientific">marine sediment metagenome</name>
    <dbReference type="NCBI Taxonomy" id="412755"/>
    <lineage>
        <taxon>unclassified sequences</taxon>
        <taxon>metagenomes</taxon>
        <taxon>ecological metagenomes</taxon>
    </lineage>
</organism>